<dbReference type="NCBIfam" id="NF006666">
    <property type="entry name" value="PRK09210.1"/>
    <property type="match status" value="1"/>
</dbReference>
<dbReference type="FunFam" id="1.10.10.10:FF:000004">
    <property type="entry name" value="RNA polymerase sigma factor SigA"/>
    <property type="match status" value="1"/>
</dbReference>
<dbReference type="CDD" id="cd06171">
    <property type="entry name" value="Sigma70_r4"/>
    <property type="match status" value="1"/>
</dbReference>
<dbReference type="InterPro" id="IPR000943">
    <property type="entry name" value="RNA_pol_sigma70"/>
</dbReference>
<evidence type="ECO:0000256" key="5">
    <source>
        <dbReference type="ARBA" id="ARBA00023163"/>
    </source>
</evidence>
<comment type="subcellular location">
    <subcellularLocation>
        <location evidence="6">Cytoplasm</location>
    </subcellularLocation>
</comment>
<dbReference type="InterPro" id="IPR007627">
    <property type="entry name" value="RNA_pol_sigma70_r2"/>
</dbReference>
<keyword evidence="4 6" id="KW-0238">DNA-binding</keyword>
<dbReference type="AlphaFoldDB" id="A0A3E3DZL7"/>
<reference evidence="9 10" key="1">
    <citation type="submission" date="2018-08" db="EMBL/GenBank/DDBJ databases">
        <title>A genome reference for cultivated species of the human gut microbiota.</title>
        <authorList>
            <person name="Zou Y."/>
            <person name="Xue W."/>
            <person name="Luo G."/>
        </authorList>
    </citation>
    <scope>NUCLEOTIDE SEQUENCE [LARGE SCALE GENOMIC DNA]</scope>
    <source>
        <strain evidence="9 10">AM25-6</strain>
    </source>
</reference>
<dbReference type="PANTHER" id="PTHR30603">
    <property type="entry name" value="RNA POLYMERASE SIGMA FACTOR RPO"/>
    <property type="match status" value="1"/>
</dbReference>
<dbReference type="PRINTS" id="PR00046">
    <property type="entry name" value="SIGMA70FCT"/>
</dbReference>
<name>A0A3E3DZL7_9FIRM</name>
<dbReference type="SUPFAM" id="SSF88946">
    <property type="entry name" value="Sigma2 domain of RNA polymerase sigma factors"/>
    <property type="match status" value="1"/>
</dbReference>
<feature type="domain" description="RNA polymerase sigma-70" evidence="7">
    <location>
        <begin position="173"/>
        <end position="186"/>
    </location>
</feature>
<evidence type="ECO:0000256" key="3">
    <source>
        <dbReference type="ARBA" id="ARBA00023082"/>
    </source>
</evidence>
<evidence type="ECO:0000259" key="8">
    <source>
        <dbReference type="PROSITE" id="PS00716"/>
    </source>
</evidence>
<proteinExistence type="inferred from homology"/>
<keyword evidence="1 6" id="KW-0963">Cytoplasm</keyword>
<dbReference type="Pfam" id="PF04539">
    <property type="entry name" value="Sigma70_r3"/>
    <property type="match status" value="1"/>
</dbReference>
<comment type="function">
    <text evidence="6">Sigma factors are initiation factors that promote the attachment of RNA polymerase to specific initiation sites and are then released. This sigma factor is the primary sigma factor during exponential growth.</text>
</comment>
<dbReference type="InterPro" id="IPR014284">
    <property type="entry name" value="RNA_pol_sigma-70_dom"/>
</dbReference>
<dbReference type="NCBIfam" id="TIGR02393">
    <property type="entry name" value="RpoD_Cterm"/>
    <property type="match status" value="1"/>
</dbReference>
<dbReference type="GO" id="GO:0016987">
    <property type="term" value="F:sigma factor activity"/>
    <property type="evidence" value="ECO:0007669"/>
    <property type="project" value="UniProtKB-UniRule"/>
</dbReference>
<dbReference type="Proteomes" id="UP000261212">
    <property type="component" value="Unassembled WGS sequence"/>
</dbReference>
<dbReference type="FunFam" id="1.10.10.10:FF:000002">
    <property type="entry name" value="RNA polymerase sigma factor SigA"/>
    <property type="match status" value="1"/>
</dbReference>
<comment type="caution">
    <text evidence="9">The sequence shown here is derived from an EMBL/GenBank/DDBJ whole genome shotgun (WGS) entry which is preliminary data.</text>
</comment>
<dbReference type="GO" id="GO:0005737">
    <property type="term" value="C:cytoplasm"/>
    <property type="evidence" value="ECO:0007669"/>
    <property type="project" value="UniProtKB-SubCell"/>
</dbReference>
<gene>
    <name evidence="9" type="primary">rpoD</name>
    <name evidence="6" type="synonym">sigA</name>
    <name evidence="9" type="ORF">DW687_06945</name>
</gene>
<dbReference type="FunFam" id="1.10.601.10:FF:000001">
    <property type="entry name" value="RNA polymerase sigma factor SigA"/>
    <property type="match status" value="1"/>
</dbReference>
<dbReference type="InterPro" id="IPR013324">
    <property type="entry name" value="RNA_pol_sigma_r3/r4-like"/>
</dbReference>
<keyword evidence="2 6" id="KW-0805">Transcription regulation</keyword>
<feature type="domain" description="RNA polymerase sigma-70" evidence="8">
    <location>
        <begin position="342"/>
        <end position="368"/>
    </location>
</feature>
<dbReference type="GO" id="GO:0006352">
    <property type="term" value="P:DNA-templated transcription initiation"/>
    <property type="evidence" value="ECO:0007669"/>
    <property type="project" value="UniProtKB-UniRule"/>
</dbReference>
<feature type="DNA-binding region" description="H-T-H motif" evidence="6">
    <location>
        <begin position="343"/>
        <end position="362"/>
    </location>
</feature>
<comment type="subunit">
    <text evidence="6">Interacts transiently with the RNA polymerase catalytic core.</text>
</comment>
<dbReference type="InterPro" id="IPR028630">
    <property type="entry name" value="Sigma70_RpoD"/>
</dbReference>
<dbReference type="Pfam" id="PF04542">
    <property type="entry name" value="Sigma70_r2"/>
    <property type="match status" value="1"/>
</dbReference>
<dbReference type="PROSITE" id="PS00715">
    <property type="entry name" value="SIGMA70_1"/>
    <property type="match status" value="1"/>
</dbReference>
<dbReference type="InterPro" id="IPR013325">
    <property type="entry name" value="RNA_pol_sigma_r2"/>
</dbReference>
<dbReference type="InterPro" id="IPR007630">
    <property type="entry name" value="RNA_pol_sigma70_r4"/>
</dbReference>
<evidence type="ECO:0000313" key="9">
    <source>
        <dbReference type="EMBL" id="RGD74683.1"/>
    </source>
</evidence>
<dbReference type="InterPro" id="IPR012760">
    <property type="entry name" value="RNA_pol_sigma_RpoD_C"/>
</dbReference>
<feature type="region of interest" description="Sigma-70 factor domain-4" evidence="6">
    <location>
        <begin position="317"/>
        <end position="370"/>
    </location>
</feature>
<feature type="region of interest" description="Sigma-70 factor domain-2" evidence="6">
    <location>
        <begin position="149"/>
        <end position="219"/>
    </location>
</feature>
<dbReference type="Gene3D" id="1.10.601.10">
    <property type="entry name" value="RNA Polymerase Primary Sigma Factor"/>
    <property type="match status" value="2"/>
</dbReference>
<protein>
    <recommendedName>
        <fullName evidence="6">RNA polymerase sigma factor SigA</fullName>
    </recommendedName>
</protein>
<feature type="short sequence motif" description="Interaction with polymerase core subunit RpoC" evidence="6">
    <location>
        <begin position="173"/>
        <end position="176"/>
    </location>
</feature>
<evidence type="ECO:0000256" key="6">
    <source>
        <dbReference type="HAMAP-Rule" id="MF_00963"/>
    </source>
</evidence>
<sequence length="381" mass="43950">MNTKAKTKKKVKKDPVRAEVKKLKTVEDIKAWAKKESVVSQREMNQHFTDLDFGPDEIDEILEFFFKEGVVLQDDDESDKDVDALLDEDIKDEDVKKAEAKAYEPSVHINDPVRMYLKEIGKVDLLSAEEELDLAQRIENGDVEARKKLCEANLRLVVSIAKRYVNRGMSFLDLIQEGNLGLLKAVEKFDYTKGFKFSTYATWWIRQAITRAIADQARTIRIPVHMVETINKLKRVQRMLIQDLGRDPNSHEIAKEMGLPEEKVRDIMKISQDPVSLETPIGEEEDSHLGDFIPDDDAVAPEEAASYMLLRTQLFEVLKTLTDREAKVLILRFGLEDGRPRTLEEVGDIFCVTRERIRQIEAKALRKLRHPTRSKKLRDFL</sequence>
<dbReference type="PANTHER" id="PTHR30603:SF60">
    <property type="entry name" value="RNA POLYMERASE SIGMA FACTOR RPOD"/>
    <property type="match status" value="1"/>
</dbReference>
<dbReference type="NCBIfam" id="TIGR02937">
    <property type="entry name" value="sigma70-ECF"/>
    <property type="match status" value="1"/>
</dbReference>
<dbReference type="InterPro" id="IPR036388">
    <property type="entry name" value="WH-like_DNA-bd_sf"/>
</dbReference>
<keyword evidence="3 6" id="KW-0731">Sigma factor</keyword>
<comment type="similarity">
    <text evidence="6">Belongs to the sigma-70 factor family. RpoD/SigA subfamily.</text>
</comment>
<dbReference type="InterPro" id="IPR009042">
    <property type="entry name" value="RNA_pol_sigma70_r1_2"/>
</dbReference>
<dbReference type="InterPro" id="IPR050239">
    <property type="entry name" value="Sigma-70_RNA_pol_init_factors"/>
</dbReference>
<organism evidence="9 10">
    <name type="scientific">Anaerofustis stercorihominis</name>
    <dbReference type="NCBI Taxonomy" id="214853"/>
    <lineage>
        <taxon>Bacteria</taxon>
        <taxon>Bacillati</taxon>
        <taxon>Bacillota</taxon>
        <taxon>Clostridia</taxon>
        <taxon>Eubacteriales</taxon>
        <taxon>Eubacteriaceae</taxon>
        <taxon>Anaerofustis</taxon>
    </lineage>
</organism>
<feature type="region of interest" description="Sigma-70 factor domain-3" evidence="6">
    <location>
        <begin position="228"/>
        <end position="304"/>
    </location>
</feature>
<dbReference type="SUPFAM" id="SSF88659">
    <property type="entry name" value="Sigma3 and sigma4 domains of RNA polymerase sigma factors"/>
    <property type="match status" value="2"/>
</dbReference>
<dbReference type="InterPro" id="IPR007127">
    <property type="entry name" value="RNA_pol_sigma_70_r1_1"/>
</dbReference>
<dbReference type="GO" id="GO:0003677">
    <property type="term" value="F:DNA binding"/>
    <property type="evidence" value="ECO:0007669"/>
    <property type="project" value="UniProtKB-UniRule"/>
</dbReference>
<dbReference type="Pfam" id="PF03979">
    <property type="entry name" value="Sigma70_r1_1"/>
    <property type="match status" value="1"/>
</dbReference>
<evidence type="ECO:0000256" key="2">
    <source>
        <dbReference type="ARBA" id="ARBA00023015"/>
    </source>
</evidence>
<dbReference type="Pfam" id="PF00140">
    <property type="entry name" value="Sigma70_r1_2"/>
    <property type="match status" value="1"/>
</dbReference>
<evidence type="ECO:0000256" key="1">
    <source>
        <dbReference type="ARBA" id="ARBA00022490"/>
    </source>
</evidence>
<keyword evidence="5 6" id="KW-0804">Transcription</keyword>
<evidence type="ECO:0000259" key="7">
    <source>
        <dbReference type="PROSITE" id="PS00715"/>
    </source>
</evidence>
<dbReference type="Gene3D" id="1.10.10.10">
    <property type="entry name" value="Winged helix-like DNA-binding domain superfamily/Winged helix DNA-binding domain"/>
    <property type="match status" value="2"/>
</dbReference>
<evidence type="ECO:0000256" key="4">
    <source>
        <dbReference type="ARBA" id="ARBA00023125"/>
    </source>
</evidence>
<dbReference type="HAMAP" id="MF_00963">
    <property type="entry name" value="Sigma70_RpoD_SigA"/>
    <property type="match status" value="1"/>
</dbReference>
<evidence type="ECO:0000313" key="10">
    <source>
        <dbReference type="Proteomes" id="UP000261212"/>
    </source>
</evidence>
<dbReference type="EMBL" id="QUSM01000003">
    <property type="protein sequence ID" value="RGD74683.1"/>
    <property type="molecule type" value="Genomic_DNA"/>
</dbReference>
<dbReference type="PROSITE" id="PS00716">
    <property type="entry name" value="SIGMA70_2"/>
    <property type="match status" value="1"/>
</dbReference>
<dbReference type="InterPro" id="IPR007624">
    <property type="entry name" value="RNA_pol_sigma70_r3"/>
</dbReference>
<accession>A0A3E3DZL7</accession>
<dbReference type="Pfam" id="PF04545">
    <property type="entry name" value="Sigma70_r4"/>
    <property type="match status" value="1"/>
</dbReference>